<evidence type="ECO:0000313" key="5">
    <source>
        <dbReference type="EMBL" id="QEE28913.1"/>
    </source>
</evidence>
<dbReference type="Pfam" id="PF13620">
    <property type="entry name" value="CarboxypepD_reg"/>
    <property type="match status" value="1"/>
</dbReference>
<dbReference type="Gene3D" id="2.60.40.1120">
    <property type="entry name" value="Carboxypeptidase-like, regulatory domain"/>
    <property type="match status" value="1"/>
</dbReference>
<dbReference type="Proteomes" id="UP000321820">
    <property type="component" value="Chromosome"/>
</dbReference>
<dbReference type="Pfam" id="PF25183">
    <property type="entry name" value="OMP_b-brl_4"/>
    <property type="match status" value="1"/>
</dbReference>
<comment type="subcellular location">
    <subcellularLocation>
        <location evidence="1">Cell outer membrane</location>
    </subcellularLocation>
</comment>
<dbReference type="InterPro" id="IPR037066">
    <property type="entry name" value="Plug_dom_sf"/>
</dbReference>
<dbReference type="InterPro" id="IPR008969">
    <property type="entry name" value="CarboxyPept-like_regulatory"/>
</dbReference>
<dbReference type="KEGG" id="talb:FTW19_13445"/>
<accession>A0A5B9E9L7</accession>
<name>A0A5B9E9L7_9BACT</name>
<keyword evidence="6" id="KW-1185">Reference proteome</keyword>
<organism evidence="5 6">
    <name type="scientific">Terriglobus albidus</name>
    <dbReference type="NCBI Taxonomy" id="1592106"/>
    <lineage>
        <taxon>Bacteria</taxon>
        <taxon>Pseudomonadati</taxon>
        <taxon>Acidobacteriota</taxon>
        <taxon>Terriglobia</taxon>
        <taxon>Terriglobales</taxon>
        <taxon>Acidobacteriaceae</taxon>
        <taxon>Terriglobus</taxon>
    </lineage>
</organism>
<sequence>MDRAAPKDVNRRQIMNYNRGPLGRLRDVLRKKLILVALPILVCATGLAQTTGSLLGVITDQNGAVVSAARVRVTDTDTGFTKETVSTTDGTYSVPLLPVGHYSVNVEAGGFKTFTRTDILVPVAQNIRIDVQLQIGAVTQSVTVEGNAVNIETTNATLGQTIDTARLNSLPLNGRNALGLLQTLPGVAVSNTPTYVTWARSGPSFSISGSRTDFGNLMLDGTTFTDAISNTSQNLPTVDALEEFRVLTDSYGAEYGRAGGSVILAVTKSGTNQFHGSLWEYLRNDAFDAANAFTPRGSKKPMLRQNQFGADIGGPVIVPGYNGRNKSFFFFGYEGLRIHQQALTVAYPLTAPQRTGDFSALLPSQVIKDPATGLPFPGNIIPANRIDSIATNVMNLYVPLPNQPDGSLRLSQAVPTTANQYIFKFDQAFGGNDRVWFRLFRNNTSSVSPGAIPFFASPSSGTFQSYALNWTHTFTANLVNLAQVSYSRPEGISDTTKNGKSAQELGINTNGFTPYPQTPSISTSGFSLGTGWFIDEPSYFRQIDDNLSWMHGSHTIQAGIMVNYQGNGDLAYPAMGLNFSGLYTGNSAADFLVGRPQNFNVTTTIIDNGTSTIVQPFVQDNYKLTKRLTVNLGLRWAYQTPWTQKRGNVSTFTYTPGAQSTVYPTAPPQLVVPGDKGVLAGLYNGWKWGAEPRLGFAWDVLGDGSTSLRGAWGMFHAAINEEVEAIQTNNEPFLVSFSTTPPSTRNPWAGQTDPLPYDPKKPSFGPFPGITQSYIDPDYRPADIQQFNLNLQRRFGSDIFAEAAYVGTVSHHLYDSRDINAAVYRPGATEDNAQSRRPIFPQYYGSMPGLFSDTDANYHALQMSVQKRFAHGYSLHGSYTWGKSIDNRSQSLLGSGAQDPNNWGRAERGLSDFNVGQIFAINGLWDLPALNGKGFLTAIAGGWKLSGIFRYNGGRPQSVYSGQDNALIGYSRPNGGMIRADVVGKPNLDLGRSRRELEAKYFNTTSFAQPGPGKFGTVGRNTIVGPGFLQNDISIMKKFGLPGELGAFQFRADLFNLMNWTNLGQPSTTMTSPAFGQITNAGDPRIAQFALRYDF</sequence>
<dbReference type="InterPro" id="IPR057601">
    <property type="entry name" value="Oar-like_b-barrel"/>
</dbReference>
<reference evidence="5 6" key="1">
    <citation type="submission" date="2019-08" db="EMBL/GenBank/DDBJ databases">
        <title>Complete genome sequence of Terriglobus albidus strain ORNL.</title>
        <authorList>
            <person name="Podar M."/>
        </authorList>
    </citation>
    <scope>NUCLEOTIDE SEQUENCE [LARGE SCALE GENOMIC DNA]</scope>
    <source>
        <strain evidence="5 6">ORNL</strain>
    </source>
</reference>
<protein>
    <recommendedName>
        <fullName evidence="4">TonB-dependent transporter Oar-like beta-barrel domain-containing protein</fullName>
    </recommendedName>
</protein>
<dbReference type="SUPFAM" id="SSF49464">
    <property type="entry name" value="Carboxypeptidase regulatory domain-like"/>
    <property type="match status" value="1"/>
</dbReference>
<dbReference type="Gene3D" id="2.170.130.10">
    <property type="entry name" value="TonB-dependent receptor, plug domain"/>
    <property type="match status" value="1"/>
</dbReference>
<proteinExistence type="predicted"/>
<dbReference type="InterPro" id="IPR036942">
    <property type="entry name" value="Beta-barrel_TonB_sf"/>
</dbReference>
<dbReference type="OrthoDB" id="97893at2"/>
<evidence type="ECO:0000256" key="1">
    <source>
        <dbReference type="ARBA" id="ARBA00004442"/>
    </source>
</evidence>
<dbReference type="EMBL" id="CP042806">
    <property type="protein sequence ID" value="QEE28913.1"/>
    <property type="molecule type" value="Genomic_DNA"/>
</dbReference>
<dbReference type="Gene3D" id="2.40.170.20">
    <property type="entry name" value="TonB-dependent receptor, beta-barrel domain"/>
    <property type="match status" value="1"/>
</dbReference>
<feature type="domain" description="TonB-dependent transporter Oar-like beta-barrel" evidence="4">
    <location>
        <begin position="266"/>
        <end position="1088"/>
    </location>
</feature>
<keyword evidence="2" id="KW-0472">Membrane</keyword>
<keyword evidence="3" id="KW-0998">Cell outer membrane</keyword>
<dbReference type="SUPFAM" id="SSF56935">
    <property type="entry name" value="Porins"/>
    <property type="match status" value="1"/>
</dbReference>
<gene>
    <name evidence="5" type="ORF">FTW19_13445</name>
</gene>
<evidence type="ECO:0000256" key="3">
    <source>
        <dbReference type="ARBA" id="ARBA00023237"/>
    </source>
</evidence>
<evidence type="ECO:0000313" key="6">
    <source>
        <dbReference type="Proteomes" id="UP000321820"/>
    </source>
</evidence>
<evidence type="ECO:0000259" key="4">
    <source>
        <dbReference type="Pfam" id="PF25183"/>
    </source>
</evidence>
<dbReference type="AlphaFoldDB" id="A0A5B9E9L7"/>
<evidence type="ECO:0000256" key="2">
    <source>
        <dbReference type="ARBA" id="ARBA00023136"/>
    </source>
</evidence>
<dbReference type="GO" id="GO:0009279">
    <property type="term" value="C:cell outer membrane"/>
    <property type="evidence" value="ECO:0007669"/>
    <property type="project" value="UniProtKB-SubCell"/>
</dbReference>